<feature type="region of interest" description="Disordered" evidence="1">
    <location>
        <begin position="158"/>
        <end position="180"/>
    </location>
</feature>
<dbReference type="GO" id="GO:0032480">
    <property type="term" value="P:negative regulation of type I interferon production"/>
    <property type="evidence" value="ECO:0007669"/>
    <property type="project" value="InterPro"/>
</dbReference>
<sequence length="462" mass="52208">MEFYNNKHFVDRDGNVHPLKCLIHRLDLNKNVLKEDDYMTRKERNSKRLNCTTAVDLIEFHPPPLMPQGNIGTPTMHFQSLIRSCELPGSIIKKLGLVFPRSKGKKKYGQVPFNYGTEVIKPKNSTDTGDGVAFTASGHLIPSSADFTKVMKKLGQRKRSRQPQLELQEEEEDGAEVEEWERYETYHNDVTSQDRTKERLYEKEIELVWEKGGPGLVFYTDAQVWREQEGDFDEQTADEWDVDMSVYYDKGAGDKDAQDSVGMVQSDQLRSGHLAESAFKAPADPPKEREGKLPSKGRKKGPKPAPKIGEFEAHTRGFGRRLMEAQGWKEGKGLGRNSAGLPYAIDSDGQHPRNKKGLGYYGEKLQGWGGRNSTSTSTATRRQKQRRTEGPEPPRNSKYPRQGVLTPGPAPETEGHDVHISTVFDRPQEEDPPAPPLRTQEPTTLSYRQNYVTFTKGSEDSD</sequence>
<dbReference type="GO" id="GO:0039536">
    <property type="term" value="P:negative regulation of RIG-I signaling pathway"/>
    <property type="evidence" value="ECO:0007669"/>
    <property type="project" value="InterPro"/>
</dbReference>
<keyword evidence="4" id="KW-1185">Reference proteome</keyword>
<organism evidence="3 4">
    <name type="scientific">Penaeus vannamei</name>
    <name type="common">Whiteleg shrimp</name>
    <name type="synonym">Litopenaeus vannamei</name>
    <dbReference type="NCBI Taxonomy" id="6689"/>
    <lineage>
        <taxon>Eukaryota</taxon>
        <taxon>Metazoa</taxon>
        <taxon>Ecdysozoa</taxon>
        <taxon>Arthropoda</taxon>
        <taxon>Crustacea</taxon>
        <taxon>Multicrustacea</taxon>
        <taxon>Malacostraca</taxon>
        <taxon>Eumalacostraca</taxon>
        <taxon>Eucarida</taxon>
        <taxon>Decapoda</taxon>
        <taxon>Dendrobranchiata</taxon>
        <taxon>Penaeoidea</taxon>
        <taxon>Penaeidae</taxon>
        <taxon>Penaeus</taxon>
    </lineage>
</organism>
<dbReference type="GO" id="GO:0003676">
    <property type="term" value="F:nucleic acid binding"/>
    <property type="evidence" value="ECO:0007669"/>
    <property type="project" value="InterPro"/>
</dbReference>
<dbReference type="AlphaFoldDB" id="A0A423U0I1"/>
<evidence type="ECO:0000313" key="3">
    <source>
        <dbReference type="EMBL" id="ROT82191.1"/>
    </source>
</evidence>
<dbReference type="GO" id="GO:0045893">
    <property type="term" value="P:positive regulation of DNA-templated transcription"/>
    <property type="evidence" value="ECO:0007669"/>
    <property type="project" value="TreeGrafter"/>
</dbReference>
<feature type="domain" description="G-patch" evidence="2">
    <location>
        <begin position="315"/>
        <end position="363"/>
    </location>
</feature>
<dbReference type="SMART" id="SM00443">
    <property type="entry name" value="G_patch"/>
    <property type="match status" value="1"/>
</dbReference>
<dbReference type="OrthoDB" id="5842926at2759"/>
<name>A0A423U0I1_PENVA</name>
<evidence type="ECO:0000313" key="4">
    <source>
        <dbReference type="Proteomes" id="UP000283509"/>
    </source>
</evidence>
<reference evidence="3 4" key="1">
    <citation type="submission" date="2018-04" db="EMBL/GenBank/DDBJ databases">
        <authorList>
            <person name="Zhang X."/>
            <person name="Yuan J."/>
            <person name="Li F."/>
            <person name="Xiang J."/>
        </authorList>
    </citation>
    <scope>NUCLEOTIDE SEQUENCE [LARGE SCALE GENOMIC DNA]</scope>
    <source>
        <tissue evidence="3">Muscle</tissue>
    </source>
</reference>
<dbReference type="Pfam" id="PF01585">
    <property type="entry name" value="G-patch"/>
    <property type="match status" value="1"/>
</dbReference>
<feature type="compositionally biased region" description="Basic and acidic residues" evidence="1">
    <location>
        <begin position="309"/>
        <end position="333"/>
    </location>
</feature>
<protein>
    <submittedName>
        <fullName evidence="3">Putative G patch domain-containing protein 3-like</fullName>
    </submittedName>
</protein>
<evidence type="ECO:0000259" key="2">
    <source>
        <dbReference type="PROSITE" id="PS50174"/>
    </source>
</evidence>
<dbReference type="PANTHER" id="PTHR14390">
    <property type="entry name" value="G PATCH DOMAIN CONTAINING PROTEIN 3"/>
    <property type="match status" value="1"/>
</dbReference>
<dbReference type="PANTHER" id="PTHR14390:SF2">
    <property type="entry name" value="G PATCH DOMAIN-CONTAINING PROTEIN 3"/>
    <property type="match status" value="1"/>
</dbReference>
<reference evidence="3 4" key="2">
    <citation type="submission" date="2019-01" db="EMBL/GenBank/DDBJ databases">
        <title>The decoding of complex shrimp genome reveals the adaptation for benthos swimmer, frequently molting mechanism and breeding impact on genome.</title>
        <authorList>
            <person name="Sun Y."/>
            <person name="Gao Y."/>
            <person name="Yu Y."/>
        </authorList>
    </citation>
    <scope>NUCLEOTIDE SEQUENCE [LARGE SCALE GENOMIC DNA]</scope>
    <source>
        <tissue evidence="3">Muscle</tissue>
    </source>
</reference>
<dbReference type="EMBL" id="QCYY01000863">
    <property type="protein sequence ID" value="ROT82191.1"/>
    <property type="molecule type" value="Genomic_DNA"/>
</dbReference>
<feature type="compositionally biased region" description="Low complexity" evidence="1">
    <location>
        <begin position="371"/>
        <end position="380"/>
    </location>
</feature>
<dbReference type="InterPro" id="IPR040341">
    <property type="entry name" value="GPATCH3"/>
</dbReference>
<comment type="caution">
    <text evidence="3">The sequence shown here is derived from an EMBL/GenBank/DDBJ whole genome shotgun (WGS) entry which is preliminary data.</text>
</comment>
<proteinExistence type="predicted"/>
<accession>A0A423U0I1</accession>
<dbReference type="Proteomes" id="UP000283509">
    <property type="component" value="Unassembled WGS sequence"/>
</dbReference>
<evidence type="ECO:0000256" key="1">
    <source>
        <dbReference type="SAM" id="MobiDB-lite"/>
    </source>
</evidence>
<dbReference type="PROSITE" id="PS50174">
    <property type="entry name" value="G_PATCH"/>
    <property type="match status" value="1"/>
</dbReference>
<feature type="compositionally biased region" description="Acidic residues" evidence="1">
    <location>
        <begin position="167"/>
        <end position="179"/>
    </location>
</feature>
<dbReference type="InterPro" id="IPR000467">
    <property type="entry name" value="G_patch_dom"/>
</dbReference>
<feature type="compositionally biased region" description="Polar residues" evidence="1">
    <location>
        <begin position="440"/>
        <end position="456"/>
    </location>
</feature>
<gene>
    <name evidence="3" type="ORF">C7M84_024645</name>
</gene>
<feature type="region of interest" description="Disordered" evidence="1">
    <location>
        <begin position="251"/>
        <end position="462"/>
    </location>
</feature>